<evidence type="ECO:0000313" key="1">
    <source>
        <dbReference type="EMBL" id="TLQ04822.1"/>
    </source>
</evidence>
<gene>
    <name evidence="1" type="ORF">FEZ51_04075</name>
</gene>
<organism evidence="1 2">
    <name type="scientific">Pediococcus stilesii</name>
    <dbReference type="NCBI Taxonomy" id="331679"/>
    <lineage>
        <taxon>Bacteria</taxon>
        <taxon>Bacillati</taxon>
        <taxon>Bacillota</taxon>
        <taxon>Bacilli</taxon>
        <taxon>Lactobacillales</taxon>
        <taxon>Lactobacillaceae</taxon>
        <taxon>Pediococcus</taxon>
    </lineage>
</organism>
<evidence type="ECO:0000313" key="2">
    <source>
        <dbReference type="Proteomes" id="UP000305541"/>
    </source>
</evidence>
<protein>
    <submittedName>
        <fullName evidence="1">Uncharacterized protein</fullName>
    </submittedName>
</protein>
<dbReference type="RefSeq" id="WP_138474110.1">
    <property type="nucleotide sequence ID" value="NZ_VBTH01000005.1"/>
</dbReference>
<dbReference type="EMBL" id="VBTH01000005">
    <property type="protein sequence ID" value="TLQ04822.1"/>
    <property type="molecule type" value="Genomic_DNA"/>
</dbReference>
<sequence length="281" mass="32256">MNYELVNVMRADTDNWKEQKKRAIKNKSALITLAPDPVLGRKRQEDFSNAVNIIDLVVGRTVDKEGSLFFDKAPTIEGAQIFMNPDGFISIIKNGETVGSMRTFPNTRRLVQDITYFNADGTRDLVEEYTFDGKLYSNIFYYKSEIQEIEFFDDDQNVRLRFHFYLGNINLITVEDPKTHVVEKTYKNMMEFQATQVAEIVNENDTVGITYLGLELDALAKTKSENTLYLEEPAFDNDQLKGNLQLILNGQISYIHKVVVSAEDYKKMLIKGIDMSKVVKK</sequence>
<name>A0A5R9BY80_9LACO</name>
<proteinExistence type="predicted"/>
<dbReference type="AlphaFoldDB" id="A0A5R9BY80"/>
<dbReference type="Proteomes" id="UP000305541">
    <property type="component" value="Unassembled WGS sequence"/>
</dbReference>
<accession>A0A5R9BY80</accession>
<comment type="caution">
    <text evidence="1">The sequence shown here is derived from an EMBL/GenBank/DDBJ whole genome shotgun (WGS) entry which is preliminary data.</text>
</comment>
<reference evidence="1 2" key="1">
    <citation type="submission" date="2019-05" db="EMBL/GenBank/DDBJ databases">
        <title>The metagenome of a microbial culture collection derived from dairy environment covers the genomic content of the human microbiome.</title>
        <authorList>
            <person name="Roder T."/>
            <person name="Wuthrich D."/>
            <person name="Sattari Z."/>
            <person name="Von Ah U."/>
            <person name="Bar C."/>
            <person name="Ronchi F."/>
            <person name="Macpherson A.J."/>
            <person name="Ganal-Vonarburg S.C."/>
            <person name="Bruggmann R."/>
            <person name="Vergeres G."/>
        </authorList>
    </citation>
    <scope>NUCLEOTIDE SEQUENCE [LARGE SCALE GENOMIC DNA]</scope>
    <source>
        <strain evidence="1 2">FAM 18815</strain>
    </source>
</reference>
<dbReference type="OrthoDB" id="2248484at2"/>